<organism evidence="8 9">
    <name type="scientific">Mytilus galloprovincialis</name>
    <name type="common">Mediterranean mussel</name>
    <dbReference type="NCBI Taxonomy" id="29158"/>
    <lineage>
        <taxon>Eukaryota</taxon>
        <taxon>Metazoa</taxon>
        <taxon>Spiralia</taxon>
        <taxon>Lophotrochozoa</taxon>
        <taxon>Mollusca</taxon>
        <taxon>Bivalvia</taxon>
        <taxon>Autobranchia</taxon>
        <taxon>Pteriomorphia</taxon>
        <taxon>Mytilida</taxon>
        <taxon>Mytiloidea</taxon>
        <taxon>Mytilidae</taxon>
        <taxon>Mytilinae</taxon>
        <taxon>Mytilus</taxon>
    </lineage>
</organism>
<dbReference type="OrthoDB" id="6148127at2759"/>
<dbReference type="EMBL" id="UYJE01009947">
    <property type="protein sequence ID" value="VDI78192.1"/>
    <property type="molecule type" value="Genomic_DNA"/>
</dbReference>
<evidence type="ECO:0000256" key="6">
    <source>
        <dbReference type="SAM" id="MobiDB-lite"/>
    </source>
</evidence>
<evidence type="ECO:0000313" key="9">
    <source>
        <dbReference type="Proteomes" id="UP000596742"/>
    </source>
</evidence>
<evidence type="ECO:0000259" key="7">
    <source>
        <dbReference type="Pfam" id="PF05699"/>
    </source>
</evidence>
<keyword evidence="4" id="KW-0862">Zinc</keyword>
<gene>
    <name evidence="8" type="ORF">MGAL_10B024614</name>
</gene>
<dbReference type="PANTHER" id="PTHR46481">
    <property type="entry name" value="ZINC FINGER BED DOMAIN-CONTAINING PROTEIN 4"/>
    <property type="match status" value="1"/>
</dbReference>
<evidence type="ECO:0000256" key="1">
    <source>
        <dbReference type="ARBA" id="ARBA00004123"/>
    </source>
</evidence>
<dbReference type="SUPFAM" id="SSF140996">
    <property type="entry name" value="Hermes dimerisation domain"/>
    <property type="match status" value="1"/>
</dbReference>
<proteinExistence type="predicted"/>
<dbReference type="PANTHER" id="PTHR46481:SF10">
    <property type="entry name" value="ZINC FINGER BED DOMAIN-CONTAINING PROTEIN 39"/>
    <property type="match status" value="1"/>
</dbReference>
<feature type="region of interest" description="Disordered" evidence="6">
    <location>
        <begin position="976"/>
        <end position="998"/>
    </location>
</feature>
<reference evidence="8" key="1">
    <citation type="submission" date="2018-11" db="EMBL/GenBank/DDBJ databases">
        <authorList>
            <person name="Alioto T."/>
            <person name="Alioto T."/>
        </authorList>
    </citation>
    <scope>NUCLEOTIDE SEQUENCE</scope>
</reference>
<keyword evidence="2" id="KW-0479">Metal-binding</keyword>
<sequence length="1100" mass="125057">MATCKRSISNEESSYSSDIAFFSNCKRPQTKRPKLTEGKLDDVGVIFSEKPISIDNLIQKLKILQKGSNGPGNFPTTIDSLKMFTRDLLTFSFPCVSWSKKATLPLALMLQEEEIEQQSLMIICTINKTLSEFYERTRCIENNNLPNLILTDRLSNRLFEHWFHRIFLFVSGMKEILEKLINPIPVPPGRYFDQEILQESVFTQIFLKFAQICFLNPEVGEASKKCLKIRNKTVGHISDLRFYQHETKAGSPHLLMLLVEVKNNGLSQTDGDKDSATCTPWIEGQLNKCILDQIGLQLMSDIWNSTFAPSTLAVICLRTEVIFMLLEADLEHYEAWVLDKHKLNVMFSDSFVFYFCNIGVTTTSVCSSHLEKTQIYSGEFLVRNMSTISLSLYMCTMLMCLCPSVEAFNSCKEVYLSKNRNNSGEYILYHDENPFKVYCFFEGDWVNCDANLNSYITFYFNPNRSYPRRVGRSNTFMTGLMDYSSSINNSLSMSSEFYFDFEMHMGGCGGFMTTYAVSNITVALGLPFGRENIAMSFIINTSASNESNKQQNLIQFVNKKSTKYGQNDPKQKEVTNALVHVIAGTLSPLSLVENPFIRSFVNILDPRYELPSRKQLSTKHLETVYLKVDGNLRDKLNSIEHLCLTLDMWSNRQMRGFLGMTGHFISNWKLESVMISCKRVRGRHTADKIRQEYEETLAMYDISEKVRNVVTDNAANMKKAFNFSLPGFPDTLIDEKSENESGDESDSESELDDFNVELPDDNFPTLGHCFAHTLQLVVKDGLKDTSNSLKTVISKAANIVKFVRKSVNASDILENEKRLQSDNATRWNSQIIMIRSILAVPEDKLSKTGASVQLSPYERKLLKELCSILKPFEDSTIMVQKDKSVSASLVVPIYMGLTHQINELSVTYNNKMVQTLKLSLEKRLGGSMSDDNFLLAAMLDPTIKLRWCNSSDSMEMENKLLLNAKKYISSIHVDSESCDIDDSPPQKKSRTDSPASGILSFMTPKKKRIRHLSGDPAKLEVNQYLMEPCIENNPLGFWESNEHNFPILASMAKRFLAIPASSAPVKRLFSIAGKIFRPDRCRLSDNTFHKLIMIKCNSDF</sequence>
<dbReference type="InterPro" id="IPR052035">
    <property type="entry name" value="ZnF_BED_domain_contain"/>
</dbReference>
<dbReference type="GO" id="GO:0008270">
    <property type="term" value="F:zinc ion binding"/>
    <property type="evidence" value="ECO:0007669"/>
    <property type="project" value="UniProtKB-KW"/>
</dbReference>
<keyword evidence="5" id="KW-0539">Nucleus</keyword>
<feature type="domain" description="HAT C-terminal dimerisation" evidence="7">
    <location>
        <begin position="1020"/>
        <end position="1095"/>
    </location>
</feature>
<dbReference type="Pfam" id="PF05699">
    <property type="entry name" value="Dimer_Tnp_hAT"/>
    <property type="match status" value="1"/>
</dbReference>
<keyword evidence="3" id="KW-0863">Zinc-finger</keyword>
<evidence type="ECO:0000256" key="2">
    <source>
        <dbReference type="ARBA" id="ARBA00022723"/>
    </source>
</evidence>
<evidence type="ECO:0000256" key="4">
    <source>
        <dbReference type="ARBA" id="ARBA00022833"/>
    </source>
</evidence>
<dbReference type="AlphaFoldDB" id="A0A8B6HFN8"/>
<keyword evidence="9" id="KW-1185">Reference proteome</keyword>
<dbReference type="InterPro" id="IPR012337">
    <property type="entry name" value="RNaseH-like_sf"/>
</dbReference>
<dbReference type="Proteomes" id="UP000596742">
    <property type="component" value="Unassembled WGS sequence"/>
</dbReference>
<evidence type="ECO:0000256" key="5">
    <source>
        <dbReference type="ARBA" id="ARBA00023242"/>
    </source>
</evidence>
<evidence type="ECO:0000313" key="8">
    <source>
        <dbReference type="EMBL" id="VDI78192.1"/>
    </source>
</evidence>
<protein>
    <recommendedName>
        <fullName evidence="7">HAT C-terminal dimerisation domain-containing protein</fullName>
    </recommendedName>
</protein>
<dbReference type="InterPro" id="IPR008906">
    <property type="entry name" value="HATC_C_dom"/>
</dbReference>
<name>A0A8B6HFN8_MYTGA</name>
<dbReference type="GO" id="GO:0046983">
    <property type="term" value="F:protein dimerization activity"/>
    <property type="evidence" value="ECO:0007669"/>
    <property type="project" value="InterPro"/>
</dbReference>
<dbReference type="SUPFAM" id="SSF53098">
    <property type="entry name" value="Ribonuclease H-like"/>
    <property type="match status" value="1"/>
</dbReference>
<accession>A0A8B6HFN8</accession>
<comment type="subcellular location">
    <subcellularLocation>
        <location evidence="1">Nucleus</location>
    </subcellularLocation>
</comment>
<evidence type="ECO:0000256" key="3">
    <source>
        <dbReference type="ARBA" id="ARBA00022771"/>
    </source>
</evidence>
<dbReference type="GO" id="GO:0005634">
    <property type="term" value="C:nucleus"/>
    <property type="evidence" value="ECO:0007669"/>
    <property type="project" value="UniProtKB-SubCell"/>
</dbReference>
<comment type="caution">
    <text evidence="8">The sequence shown here is derived from an EMBL/GenBank/DDBJ whole genome shotgun (WGS) entry which is preliminary data.</text>
</comment>